<keyword evidence="5" id="KW-0804">Transcription</keyword>
<evidence type="ECO:0000313" key="10">
    <source>
        <dbReference type="Proteomes" id="UP000325780"/>
    </source>
</evidence>
<dbReference type="SUPFAM" id="SSF57701">
    <property type="entry name" value="Zn2/Cys6 DNA-binding domain"/>
    <property type="match status" value="1"/>
</dbReference>
<dbReference type="AlphaFoldDB" id="A0A5N6U543"/>
<organism evidence="9 10">
    <name type="scientific">Aspergillus avenaceus</name>
    <dbReference type="NCBI Taxonomy" id="36643"/>
    <lineage>
        <taxon>Eukaryota</taxon>
        <taxon>Fungi</taxon>
        <taxon>Dikarya</taxon>
        <taxon>Ascomycota</taxon>
        <taxon>Pezizomycotina</taxon>
        <taxon>Eurotiomycetes</taxon>
        <taxon>Eurotiomycetidae</taxon>
        <taxon>Eurotiales</taxon>
        <taxon>Aspergillaceae</taxon>
        <taxon>Aspergillus</taxon>
        <taxon>Aspergillus subgen. Circumdati</taxon>
    </lineage>
</organism>
<dbReference type="InterPro" id="IPR001138">
    <property type="entry name" value="Zn2Cys6_DnaBD"/>
</dbReference>
<proteinExistence type="predicted"/>
<dbReference type="GO" id="GO:0008270">
    <property type="term" value="F:zinc ion binding"/>
    <property type="evidence" value="ECO:0007669"/>
    <property type="project" value="InterPro"/>
</dbReference>
<accession>A0A5N6U543</accession>
<protein>
    <recommendedName>
        <fullName evidence="8">Zn(2)-C6 fungal-type domain-containing protein</fullName>
    </recommendedName>
</protein>
<dbReference type="InterPro" id="IPR051089">
    <property type="entry name" value="prtT"/>
</dbReference>
<evidence type="ECO:0000313" key="9">
    <source>
        <dbReference type="EMBL" id="KAE8153694.1"/>
    </source>
</evidence>
<evidence type="ECO:0000256" key="2">
    <source>
        <dbReference type="ARBA" id="ARBA00022833"/>
    </source>
</evidence>
<dbReference type="PANTHER" id="PTHR31845:SF10">
    <property type="entry name" value="ZN(II)2CYS6 TRANSCRIPTION FACTOR (EUROFUNG)"/>
    <property type="match status" value="1"/>
</dbReference>
<keyword evidence="2" id="KW-0862">Zinc</keyword>
<dbReference type="PROSITE" id="PS50048">
    <property type="entry name" value="ZN2_CY6_FUNGAL_2"/>
    <property type="match status" value="1"/>
</dbReference>
<dbReference type="PANTHER" id="PTHR31845">
    <property type="entry name" value="FINGER DOMAIN PROTEIN, PUTATIVE-RELATED"/>
    <property type="match status" value="1"/>
</dbReference>
<dbReference type="OrthoDB" id="5226580at2759"/>
<dbReference type="Gene3D" id="4.10.240.10">
    <property type="entry name" value="Zn(2)-C6 fungal-type DNA-binding domain"/>
    <property type="match status" value="1"/>
</dbReference>
<dbReference type="GO" id="GO:0000976">
    <property type="term" value="F:transcription cis-regulatory region binding"/>
    <property type="evidence" value="ECO:0007669"/>
    <property type="project" value="TreeGrafter"/>
</dbReference>
<keyword evidence="3" id="KW-0805">Transcription regulation</keyword>
<keyword evidence="6" id="KW-0539">Nucleus</keyword>
<keyword evidence="4" id="KW-0238">DNA-binding</keyword>
<dbReference type="InterPro" id="IPR036864">
    <property type="entry name" value="Zn2-C6_fun-type_DNA-bd_sf"/>
</dbReference>
<dbReference type="CDD" id="cd00067">
    <property type="entry name" value="GAL4"/>
    <property type="match status" value="1"/>
</dbReference>
<comment type="subcellular location">
    <subcellularLocation>
        <location evidence="1">Nucleus</location>
    </subcellularLocation>
</comment>
<reference evidence="9 10" key="1">
    <citation type="submission" date="2019-04" db="EMBL/GenBank/DDBJ databases">
        <title>Friends and foes A comparative genomics study of 23 Aspergillus species from section Flavi.</title>
        <authorList>
            <consortium name="DOE Joint Genome Institute"/>
            <person name="Kjaerbolling I."/>
            <person name="Vesth T."/>
            <person name="Frisvad J.C."/>
            <person name="Nybo J.L."/>
            <person name="Theobald S."/>
            <person name="Kildgaard S."/>
            <person name="Isbrandt T."/>
            <person name="Kuo A."/>
            <person name="Sato A."/>
            <person name="Lyhne E.K."/>
            <person name="Kogle M.E."/>
            <person name="Wiebenga A."/>
            <person name="Kun R.S."/>
            <person name="Lubbers R.J."/>
            <person name="Makela M.R."/>
            <person name="Barry K."/>
            <person name="Chovatia M."/>
            <person name="Clum A."/>
            <person name="Daum C."/>
            <person name="Haridas S."/>
            <person name="He G."/>
            <person name="LaButti K."/>
            <person name="Lipzen A."/>
            <person name="Mondo S."/>
            <person name="Riley R."/>
            <person name="Salamov A."/>
            <person name="Simmons B.A."/>
            <person name="Magnuson J.K."/>
            <person name="Henrissat B."/>
            <person name="Mortensen U.H."/>
            <person name="Larsen T.O."/>
            <person name="Devries R.P."/>
            <person name="Grigoriev I.V."/>
            <person name="Machida M."/>
            <person name="Baker S.E."/>
            <person name="Andersen M.R."/>
        </authorList>
    </citation>
    <scope>NUCLEOTIDE SEQUENCE [LARGE SCALE GENOMIC DNA]</scope>
    <source>
        <strain evidence="9 10">IBT 18842</strain>
    </source>
</reference>
<dbReference type="CDD" id="cd12148">
    <property type="entry name" value="fungal_TF_MHR"/>
    <property type="match status" value="1"/>
</dbReference>
<evidence type="ECO:0000256" key="7">
    <source>
        <dbReference type="SAM" id="MobiDB-lite"/>
    </source>
</evidence>
<feature type="domain" description="Zn(2)-C6 fungal-type" evidence="8">
    <location>
        <begin position="12"/>
        <end position="43"/>
    </location>
</feature>
<name>A0A5N6U543_ASPAV</name>
<dbReference type="GO" id="GO:0005634">
    <property type="term" value="C:nucleus"/>
    <property type="evidence" value="ECO:0007669"/>
    <property type="project" value="UniProtKB-SubCell"/>
</dbReference>
<dbReference type="PROSITE" id="PS00463">
    <property type="entry name" value="ZN2_CY6_FUNGAL_1"/>
    <property type="match status" value="1"/>
</dbReference>
<evidence type="ECO:0000256" key="4">
    <source>
        <dbReference type="ARBA" id="ARBA00023125"/>
    </source>
</evidence>
<gene>
    <name evidence="9" type="ORF">BDV25DRAFT_148960</name>
</gene>
<evidence type="ECO:0000256" key="6">
    <source>
        <dbReference type="ARBA" id="ARBA00023242"/>
    </source>
</evidence>
<sequence>MDHGIARRWPTACQTCARAKVRCEPEATGACKRCRRLSKRCVVQTPGAHRRSKTSGQAHMEVTRLEQKLDRMVAILGVSSQSSGKQTLDGDSHTRQPLANVSDERTQSTDEPLIAISLEEGQTALEMFAKTMTPLFPFIAIPRHVAASSFQQQRPFLYSCIAVVACQRASRQQELSQLITSQLVQRITTNEEDSLDVLQGLLVYIAWNFVHMSSSARMVTFLHLALAQVSNLGLDKGARQVLHYLKELDIDKQPTLPTLEERRAYLGAYHLGSMLSACARNIESLRYTKFTEECCQVLEDAMEYATDRDLVERVRMSQLADRIQRSIPGEVLEPGPSAPLGLYVQWQQPELQRLKEKVLADTPQSPIRLFHYYTLELLLYRMALVDEHRSSQYRDHPLTQPELLYRCLQSSQAFLENFFQLPADLFGTLPFTFWCQFGHAVVILSHLSLHEPSQADWNREYVRHSIDYNHTIDRLSAKLDAARAMLEQRNGGTGPELPMVFRKIPTRIQMLKETHRRRQDALAQSRAVVRSDPVDYDLFQMPWDDMLLFTQIPDDLAEML</sequence>
<evidence type="ECO:0000256" key="1">
    <source>
        <dbReference type="ARBA" id="ARBA00004123"/>
    </source>
</evidence>
<feature type="region of interest" description="Disordered" evidence="7">
    <location>
        <begin position="80"/>
        <end position="110"/>
    </location>
</feature>
<keyword evidence="10" id="KW-1185">Reference proteome</keyword>
<evidence type="ECO:0000256" key="3">
    <source>
        <dbReference type="ARBA" id="ARBA00023015"/>
    </source>
</evidence>
<evidence type="ECO:0000259" key="8">
    <source>
        <dbReference type="PROSITE" id="PS50048"/>
    </source>
</evidence>
<dbReference type="Proteomes" id="UP000325780">
    <property type="component" value="Unassembled WGS sequence"/>
</dbReference>
<evidence type="ECO:0000256" key="5">
    <source>
        <dbReference type="ARBA" id="ARBA00023163"/>
    </source>
</evidence>
<dbReference type="GO" id="GO:0000981">
    <property type="term" value="F:DNA-binding transcription factor activity, RNA polymerase II-specific"/>
    <property type="evidence" value="ECO:0007669"/>
    <property type="project" value="InterPro"/>
</dbReference>
<dbReference type="GO" id="GO:0009893">
    <property type="term" value="P:positive regulation of metabolic process"/>
    <property type="evidence" value="ECO:0007669"/>
    <property type="project" value="UniProtKB-ARBA"/>
</dbReference>
<dbReference type="EMBL" id="ML742036">
    <property type="protein sequence ID" value="KAE8153694.1"/>
    <property type="molecule type" value="Genomic_DNA"/>
</dbReference>